<evidence type="ECO:0000313" key="7">
    <source>
        <dbReference type="EMBL" id="GAA2109059.1"/>
    </source>
</evidence>
<evidence type="ECO:0000256" key="1">
    <source>
        <dbReference type="ARBA" id="ARBA00001933"/>
    </source>
</evidence>
<dbReference type="EC" id="2.6.1.-" evidence="5"/>
<dbReference type="InterPro" id="IPR015422">
    <property type="entry name" value="PyrdxlP-dep_Trfase_small"/>
</dbReference>
<dbReference type="SUPFAM" id="SSF53383">
    <property type="entry name" value="PLP-dependent transferases"/>
    <property type="match status" value="1"/>
</dbReference>
<evidence type="ECO:0000256" key="2">
    <source>
        <dbReference type="ARBA" id="ARBA00022576"/>
    </source>
</evidence>
<keyword evidence="3 5" id="KW-0808">Transferase</keyword>
<keyword evidence="2 5" id="KW-0032">Aminotransferase</keyword>
<dbReference type="InterPro" id="IPR004838">
    <property type="entry name" value="NHTrfase_class1_PyrdxlP-BS"/>
</dbReference>
<dbReference type="GO" id="GO:0008483">
    <property type="term" value="F:transaminase activity"/>
    <property type="evidence" value="ECO:0007669"/>
    <property type="project" value="UniProtKB-KW"/>
</dbReference>
<accession>A0ABN2XF91</accession>
<keyword evidence="8" id="KW-1185">Reference proteome</keyword>
<name>A0ABN2XF91_9MICC</name>
<dbReference type="Proteomes" id="UP001500166">
    <property type="component" value="Unassembled WGS sequence"/>
</dbReference>
<dbReference type="PANTHER" id="PTHR43807:SF20">
    <property type="entry name" value="FI04487P"/>
    <property type="match status" value="1"/>
</dbReference>
<dbReference type="Pfam" id="PF00155">
    <property type="entry name" value="Aminotran_1_2"/>
    <property type="match status" value="1"/>
</dbReference>
<gene>
    <name evidence="7" type="ORF">GCM10009824_02730</name>
</gene>
<proteinExistence type="inferred from homology"/>
<evidence type="ECO:0000259" key="6">
    <source>
        <dbReference type="Pfam" id="PF00155"/>
    </source>
</evidence>
<dbReference type="RefSeq" id="WP_344223275.1">
    <property type="nucleotide sequence ID" value="NZ_BAAAQA010000002.1"/>
</dbReference>
<evidence type="ECO:0000256" key="3">
    <source>
        <dbReference type="ARBA" id="ARBA00022679"/>
    </source>
</evidence>
<dbReference type="Gene3D" id="3.90.1150.10">
    <property type="entry name" value="Aspartate Aminotransferase, domain 1"/>
    <property type="match status" value="1"/>
</dbReference>
<dbReference type="InterPro" id="IPR051326">
    <property type="entry name" value="Kynurenine-oxoglutarate_AT"/>
</dbReference>
<comment type="caution">
    <text evidence="7">The sequence shown here is derived from an EMBL/GenBank/DDBJ whole genome shotgun (WGS) entry which is preliminary data.</text>
</comment>
<comment type="similarity">
    <text evidence="5">Belongs to the class-I pyridoxal-phosphate-dependent aminotransferase family.</text>
</comment>
<feature type="domain" description="Aminotransferase class I/classII large" evidence="6">
    <location>
        <begin position="54"/>
        <end position="401"/>
    </location>
</feature>
<evidence type="ECO:0000313" key="8">
    <source>
        <dbReference type="Proteomes" id="UP001500166"/>
    </source>
</evidence>
<dbReference type="InterPro" id="IPR015421">
    <property type="entry name" value="PyrdxlP-dep_Trfase_major"/>
</dbReference>
<reference evidence="7 8" key="1">
    <citation type="journal article" date="2019" name="Int. J. Syst. Evol. Microbiol.">
        <title>The Global Catalogue of Microorganisms (GCM) 10K type strain sequencing project: providing services to taxonomists for standard genome sequencing and annotation.</title>
        <authorList>
            <consortium name="The Broad Institute Genomics Platform"/>
            <consortium name="The Broad Institute Genome Sequencing Center for Infectious Disease"/>
            <person name="Wu L."/>
            <person name="Ma J."/>
        </authorList>
    </citation>
    <scope>NUCLEOTIDE SEQUENCE [LARGE SCALE GENOMIC DNA]</scope>
    <source>
        <strain evidence="7 8">JCM 15914</strain>
    </source>
</reference>
<evidence type="ECO:0000256" key="4">
    <source>
        <dbReference type="ARBA" id="ARBA00022898"/>
    </source>
</evidence>
<keyword evidence="4" id="KW-0663">Pyridoxal phosphate</keyword>
<dbReference type="PANTHER" id="PTHR43807">
    <property type="entry name" value="FI04487P"/>
    <property type="match status" value="1"/>
</dbReference>
<comment type="cofactor">
    <cofactor evidence="1 5">
        <name>pyridoxal 5'-phosphate</name>
        <dbReference type="ChEBI" id="CHEBI:597326"/>
    </cofactor>
</comment>
<evidence type="ECO:0000256" key="5">
    <source>
        <dbReference type="RuleBase" id="RU000481"/>
    </source>
</evidence>
<sequence length="414" mass="44336">MTAHTSGSPSTPSQQVAAPWQRMAAGGGLLDTSGQLRSTVFEEMTALAQRTGAVNLGQGFPDFPAPERMVDAASEALAAGHNQYAPIKGIPALRTAIAEHQRHFYGQELDTESQIIVSAGATEGLTASLLSFLEPGDEVVVFEPHYDLYGAVIRFAGATAVPVPLLPPAFTPDPDDVRAAFSPRTRAVILNDPHNPTGTVASREFLTQLVELATEFDAVIVTDEVYEHLRFNGQHVPIATLPGAFDRTLTVSSAGKTFSATGWRVGWVSGPEHLIRGVTAVKSYMSHSAAAPLQHAVAEAVGFSPEFYEHLLVDYRDRRDVLVNGLREAGLNPPEPQGTFFAVADVSDHYALAGVSNAKELGEHWAENAGVVGIPVSAFVGEANRGLYADWLRLAFCKRTDVLRKAMADLTLSL</sequence>
<organism evidence="7 8">
    <name type="scientific">Kocuria atrinae</name>
    <dbReference type="NCBI Taxonomy" id="592377"/>
    <lineage>
        <taxon>Bacteria</taxon>
        <taxon>Bacillati</taxon>
        <taxon>Actinomycetota</taxon>
        <taxon>Actinomycetes</taxon>
        <taxon>Micrococcales</taxon>
        <taxon>Micrococcaceae</taxon>
        <taxon>Kocuria</taxon>
    </lineage>
</organism>
<dbReference type="InterPro" id="IPR004839">
    <property type="entry name" value="Aminotransferase_I/II_large"/>
</dbReference>
<dbReference type="CDD" id="cd00609">
    <property type="entry name" value="AAT_like"/>
    <property type="match status" value="1"/>
</dbReference>
<dbReference type="PROSITE" id="PS00105">
    <property type="entry name" value="AA_TRANSFER_CLASS_1"/>
    <property type="match status" value="1"/>
</dbReference>
<dbReference type="Gene3D" id="3.40.640.10">
    <property type="entry name" value="Type I PLP-dependent aspartate aminotransferase-like (Major domain)"/>
    <property type="match status" value="1"/>
</dbReference>
<dbReference type="EMBL" id="BAAAQA010000002">
    <property type="protein sequence ID" value="GAA2109059.1"/>
    <property type="molecule type" value="Genomic_DNA"/>
</dbReference>
<dbReference type="InterPro" id="IPR015424">
    <property type="entry name" value="PyrdxlP-dep_Trfase"/>
</dbReference>
<protein>
    <recommendedName>
        <fullName evidence="5">Aminotransferase</fullName>
        <ecNumber evidence="5">2.6.1.-</ecNumber>
    </recommendedName>
</protein>